<gene>
    <name evidence="1" type="ORF">bsdtw1_01885</name>
</gene>
<sequence>MPGFSGTMIMQSWPNIYVANKTGKQLNDIYFTMDGYTKPDVKVKKVKSGATTITAIYNKGYVGTRTLYLYHYDESNYKCQYAIYDKLVANYSNNIKVTIKDIKEDGTLVLDVIIDYDPLKTH</sequence>
<reference evidence="1 2" key="1">
    <citation type="submission" date="2020-07" db="EMBL/GenBank/DDBJ databases">
        <title>A new beta-1,3-glucan-decomposing anaerobic bacterium isolated from anoxic soil subjected to biological soil disinfestation.</title>
        <authorList>
            <person name="Ueki A."/>
            <person name="Tonouchi A."/>
        </authorList>
    </citation>
    <scope>NUCLEOTIDE SEQUENCE [LARGE SCALE GENOMIC DNA]</scope>
    <source>
        <strain evidence="1 2">TW1</strain>
    </source>
</reference>
<keyword evidence="2" id="KW-1185">Reference proteome</keyword>
<accession>A0A6V8SLN8</accession>
<dbReference type="EMBL" id="BLZR01000001">
    <property type="protein sequence ID" value="GFP75793.1"/>
    <property type="molecule type" value="Genomic_DNA"/>
</dbReference>
<evidence type="ECO:0000313" key="1">
    <source>
        <dbReference type="EMBL" id="GFP75793.1"/>
    </source>
</evidence>
<comment type="caution">
    <text evidence="1">The sequence shown here is derived from an EMBL/GenBank/DDBJ whole genome shotgun (WGS) entry which is preliminary data.</text>
</comment>
<evidence type="ECO:0000313" key="2">
    <source>
        <dbReference type="Proteomes" id="UP000580568"/>
    </source>
</evidence>
<protein>
    <submittedName>
        <fullName evidence="1">Uncharacterized protein</fullName>
    </submittedName>
</protein>
<dbReference type="RefSeq" id="WP_183277266.1">
    <property type="nucleotide sequence ID" value="NZ_BLZR01000001.1"/>
</dbReference>
<dbReference type="AlphaFoldDB" id="A0A6V8SLN8"/>
<dbReference type="Proteomes" id="UP000580568">
    <property type="component" value="Unassembled WGS sequence"/>
</dbReference>
<proteinExistence type="predicted"/>
<name>A0A6V8SLN8_9CLOT</name>
<organism evidence="1 2">
    <name type="scientific">Clostridium fungisolvens</name>
    <dbReference type="NCBI Taxonomy" id="1604897"/>
    <lineage>
        <taxon>Bacteria</taxon>
        <taxon>Bacillati</taxon>
        <taxon>Bacillota</taxon>
        <taxon>Clostridia</taxon>
        <taxon>Eubacteriales</taxon>
        <taxon>Clostridiaceae</taxon>
        <taxon>Clostridium</taxon>
    </lineage>
</organism>